<evidence type="ECO:0000313" key="2">
    <source>
        <dbReference type="EMBL" id="KAH3665877.1"/>
    </source>
</evidence>
<evidence type="ECO:0000313" key="3">
    <source>
        <dbReference type="Proteomes" id="UP000769157"/>
    </source>
</evidence>
<name>A0A9P8P6V4_9ASCO</name>
<evidence type="ECO:0000256" key="1">
    <source>
        <dbReference type="SAM" id="Phobius"/>
    </source>
</evidence>
<protein>
    <submittedName>
        <fullName evidence="2">Uncharacterized protein</fullName>
    </submittedName>
</protein>
<gene>
    <name evidence="2" type="ORF">OGAPHI_004066</name>
</gene>
<dbReference type="AlphaFoldDB" id="A0A9P8P6V4"/>
<comment type="caution">
    <text evidence="2">The sequence shown here is derived from an EMBL/GenBank/DDBJ whole genome shotgun (WGS) entry which is preliminary data.</text>
</comment>
<dbReference type="EMBL" id="JAEUBE010000295">
    <property type="protein sequence ID" value="KAH3665877.1"/>
    <property type="molecule type" value="Genomic_DNA"/>
</dbReference>
<reference evidence="2" key="1">
    <citation type="journal article" date="2021" name="Open Biol.">
        <title>Shared evolutionary footprints suggest mitochondrial oxidative damage underlies multiple complex I losses in fungi.</title>
        <authorList>
            <person name="Schikora-Tamarit M.A."/>
            <person name="Marcet-Houben M."/>
            <person name="Nosek J."/>
            <person name="Gabaldon T."/>
        </authorList>
    </citation>
    <scope>NUCLEOTIDE SEQUENCE</scope>
    <source>
        <strain evidence="2">CBS6075</strain>
    </source>
</reference>
<accession>A0A9P8P6V4</accession>
<dbReference type="GeneID" id="70236031"/>
<keyword evidence="3" id="KW-1185">Reference proteome</keyword>
<reference evidence="2" key="2">
    <citation type="submission" date="2021-01" db="EMBL/GenBank/DDBJ databases">
        <authorList>
            <person name="Schikora-Tamarit M.A."/>
        </authorList>
    </citation>
    <scope>NUCLEOTIDE SEQUENCE</scope>
    <source>
        <strain evidence="2">CBS6075</strain>
    </source>
</reference>
<sequence length="144" mass="15771">MANASSDIVNMKSCKLYMVSRAFSLSLENSSRLRSRSPRETYVWILILATRTSSCLSWISLVVVSFGTASSHSSSSDTSSLAFLTIEGGPLATTSSFSTYARRSYKEASRVLISSSRCSFCLSLLVSDFSFKADWYLEAAPRGL</sequence>
<keyword evidence="1" id="KW-0812">Transmembrane</keyword>
<keyword evidence="1" id="KW-1133">Transmembrane helix</keyword>
<keyword evidence="1" id="KW-0472">Membrane</keyword>
<feature type="transmembrane region" description="Helical" evidence="1">
    <location>
        <begin position="81"/>
        <end position="101"/>
    </location>
</feature>
<organism evidence="2 3">
    <name type="scientific">Ogataea philodendri</name>
    <dbReference type="NCBI Taxonomy" id="1378263"/>
    <lineage>
        <taxon>Eukaryota</taxon>
        <taxon>Fungi</taxon>
        <taxon>Dikarya</taxon>
        <taxon>Ascomycota</taxon>
        <taxon>Saccharomycotina</taxon>
        <taxon>Pichiomycetes</taxon>
        <taxon>Pichiales</taxon>
        <taxon>Pichiaceae</taxon>
        <taxon>Ogataea</taxon>
    </lineage>
</organism>
<proteinExistence type="predicted"/>
<dbReference type="RefSeq" id="XP_046061081.1">
    <property type="nucleotide sequence ID" value="XM_046205103.1"/>
</dbReference>
<feature type="transmembrane region" description="Helical" evidence="1">
    <location>
        <begin position="42"/>
        <end position="69"/>
    </location>
</feature>
<dbReference type="Proteomes" id="UP000769157">
    <property type="component" value="Unassembled WGS sequence"/>
</dbReference>